<evidence type="ECO:0000313" key="2">
    <source>
        <dbReference type="Proteomes" id="UP000737171"/>
    </source>
</evidence>
<dbReference type="InterPro" id="IPR045441">
    <property type="entry name" value="DUF6506"/>
</dbReference>
<keyword evidence="2" id="KW-1185">Reference proteome</keyword>
<accession>A0ABX2EEL3</accession>
<comment type="caution">
    <text evidence="1">The sequence shown here is derived from an EMBL/GenBank/DDBJ whole genome shotgun (WGS) entry which is preliminary data.</text>
</comment>
<dbReference type="RefSeq" id="WP_173122129.1">
    <property type="nucleotide sequence ID" value="NZ_JABRWJ010000002.1"/>
</dbReference>
<evidence type="ECO:0000313" key="1">
    <source>
        <dbReference type="EMBL" id="NRF67043.1"/>
    </source>
</evidence>
<proteinExistence type="predicted"/>
<organism evidence="1 2">
    <name type="scientific">Pseudaquabacterium terrae</name>
    <dbReference type="NCBI Taxonomy" id="2732868"/>
    <lineage>
        <taxon>Bacteria</taxon>
        <taxon>Pseudomonadati</taxon>
        <taxon>Pseudomonadota</taxon>
        <taxon>Betaproteobacteria</taxon>
        <taxon>Burkholderiales</taxon>
        <taxon>Sphaerotilaceae</taxon>
        <taxon>Pseudaquabacterium</taxon>
    </lineage>
</organism>
<name>A0ABX2EEL3_9BURK</name>
<dbReference type="Pfam" id="PF20116">
    <property type="entry name" value="DUF6506"/>
    <property type="match status" value="1"/>
</dbReference>
<dbReference type="Proteomes" id="UP000737171">
    <property type="component" value="Unassembled WGS sequence"/>
</dbReference>
<sequence>MALQSFGFIVAGNGFNPATHRSTMQSEQFTMLAVGVSQPAEAPAVAREMVEAGVQLIELCGAFGAADTARVQQAVPESVPVGAVSYGGAAIGALHRLVAA</sequence>
<reference evidence="1 2" key="1">
    <citation type="submission" date="2020-05" db="EMBL/GenBank/DDBJ databases">
        <title>Aquincola sp. isolate from soil.</title>
        <authorList>
            <person name="Han J."/>
            <person name="Kim D.-U."/>
        </authorList>
    </citation>
    <scope>NUCLEOTIDE SEQUENCE [LARGE SCALE GENOMIC DNA]</scope>
    <source>
        <strain evidence="1 2">S2</strain>
    </source>
</reference>
<dbReference type="EMBL" id="JABRWJ010000002">
    <property type="protein sequence ID" value="NRF67043.1"/>
    <property type="molecule type" value="Genomic_DNA"/>
</dbReference>
<protein>
    <submittedName>
        <fullName evidence="1">Uncharacterized protein</fullName>
    </submittedName>
</protein>
<gene>
    <name evidence="1" type="ORF">HLB44_08625</name>
</gene>